<proteinExistence type="predicted"/>
<dbReference type="Proteomes" id="UP000035444">
    <property type="component" value="Unassembled WGS sequence"/>
</dbReference>
<evidence type="ECO:0000313" key="1">
    <source>
        <dbReference type="EMBL" id="KLN61288.1"/>
    </source>
</evidence>
<name>A0A0H2MFY7_9PROT</name>
<accession>A0A0H2MFY7</accession>
<comment type="caution">
    <text evidence="1">The sequence shown here is derived from an EMBL/GenBank/DDBJ whole genome shotgun (WGS) entry which is preliminary data.</text>
</comment>
<dbReference type="STRING" id="1489064.WH96_06435"/>
<gene>
    <name evidence="1" type="ORF">WH96_06435</name>
</gene>
<protein>
    <submittedName>
        <fullName evidence="1">Uncharacterized protein</fullName>
    </submittedName>
</protein>
<sequence>MLTLRFLLIVIFMFLKYKAQRKVLLMRNHLTNFISTALICAAFAVSSHDTFAQSGYMTPNNITRKPLLKPGLPNQQLKKERYLGSRLIYSTADPLREIFTKDTGLSKACQRGRFKQVKSMQYIAVVNGRKYGAALYQRNMLHDPQKLAEKDKIYLFKGQGTSSCRVYQKRI</sequence>
<dbReference type="AlphaFoldDB" id="A0A0H2MFY7"/>
<dbReference type="EMBL" id="LAQL01000004">
    <property type="protein sequence ID" value="KLN61288.1"/>
    <property type="molecule type" value="Genomic_DNA"/>
</dbReference>
<keyword evidence="2" id="KW-1185">Reference proteome</keyword>
<evidence type="ECO:0000313" key="2">
    <source>
        <dbReference type="Proteomes" id="UP000035444"/>
    </source>
</evidence>
<organism evidence="1 2">
    <name type="scientific">Kiloniella spongiae</name>
    <dbReference type="NCBI Taxonomy" id="1489064"/>
    <lineage>
        <taxon>Bacteria</taxon>
        <taxon>Pseudomonadati</taxon>
        <taxon>Pseudomonadota</taxon>
        <taxon>Alphaproteobacteria</taxon>
        <taxon>Rhodospirillales</taxon>
        <taxon>Kiloniellaceae</taxon>
        <taxon>Kiloniella</taxon>
    </lineage>
</organism>
<reference evidence="1 2" key="1">
    <citation type="submission" date="2015-03" db="EMBL/GenBank/DDBJ databases">
        <title>Genome Sequence of Kiloniella spongiae MEBiC09566, isolated from a marine sponge.</title>
        <authorList>
            <person name="Shao Z."/>
            <person name="Wang L."/>
            <person name="Li X."/>
        </authorList>
    </citation>
    <scope>NUCLEOTIDE SEQUENCE [LARGE SCALE GENOMIC DNA]</scope>
    <source>
        <strain evidence="1 2">MEBiC09566</strain>
    </source>
</reference>